<reference evidence="2 3" key="2">
    <citation type="journal article" date="2016" name="Int. J. Syst. Evol. Microbiol.">
        <title>Flavisolibacter tropicus sp. nov., isolated from tropical soil.</title>
        <authorList>
            <person name="Lee J.J."/>
            <person name="Kang M.S."/>
            <person name="Kim G.S."/>
            <person name="Lee C.S."/>
            <person name="Lim S."/>
            <person name="Lee J."/>
            <person name="Roh S.H."/>
            <person name="Kang H."/>
            <person name="Ha J.M."/>
            <person name="Bae S."/>
            <person name="Jung H.Y."/>
            <person name="Kim M.K."/>
        </authorList>
    </citation>
    <scope>NUCLEOTIDE SEQUENCE [LARGE SCALE GENOMIC DNA]</scope>
    <source>
        <strain evidence="2 3">LCS9</strain>
    </source>
</reference>
<dbReference type="InterPro" id="IPR025347">
    <property type="entry name" value="DUF4251"/>
</dbReference>
<evidence type="ECO:0008006" key="4">
    <source>
        <dbReference type="Google" id="ProtNLM"/>
    </source>
</evidence>
<dbReference type="Gene3D" id="2.40.128.410">
    <property type="match status" value="1"/>
</dbReference>
<organism evidence="2 3">
    <name type="scientific">Flavisolibacter tropicus</name>
    <dbReference type="NCBI Taxonomy" id="1492898"/>
    <lineage>
        <taxon>Bacteria</taxon>
        <taxon>Pseudomonadati</taxon>
        <taxon>Bacteroidota</taxon>
        <taxon>Chitinophagia</taxon>
        <taxon>Chitinophagales</taxon>
        <taxon>Chitinophagaceae</taxon>
        <taxon>Flavisolibacter</taxon>
    </lineage>
</organism>
<dbReference type="Pfam" id="PF14059">
    <property type="entry name" value="DUF4251"/>
    <property type="match status" value="1"/>
</dbReference>
<reference evidence="3" key="1">
    <citation type="submission" date="2015-01" db="EMBL/GenBank/DDBJ databases">
        <title>Flavisolibacter sp./LCS9/ whole genome sequencing.</title>
        <authorList>
            <person name="Kim M.K."/>
            <person name="Srinivasan S."/>
            <person name="Lee J.-J."/>
        </authorList>
    </citation>
    <scope>NUCLEOTIDE SEQUENCE [LARGE SCALE GENOMIC DNA]</scope>
    <source>
        <strain evidence="3">LCS9</strain>
    </source>
</reference>
<keyword evidence="3" id="KW-1185">Reference proteome</keyword>
<dbReference type="Proteomes" id="UP000077177">
    <property type="component" value="Chromosome"/>
</dbReference>
<dbReference type="EMBL" id="CP011390">
    <property type="protein sequence ID" value="ANE52729.1"/>
    <property type="molecule type" value="Genomic_DNA"/>
</dbReference>
<keyword evidence="1" id="KW-0732">Signal</keyword>
<evidence type="ECO:0000256" key="1">
    <source>
        <dbReference type="SAM" id="SignalP"/>
    </source>
</evidence>
<gene>
    <name evidence="2" type="ORF">SY85_21880</name>
</gene>
<dbReference type="RefSeq" id="WP_066407735.1">
    <property type="nucleotide sequence ID" value="NZ_CP011390.1"/>
</dbReference>
<evidence type="ECO:0000313" key="3">
    <source>
        <dbReference type="Proteomes" id="UP000077177"/>
    </source>
</evidence>
<sequence>MKTPLLLLKHAAVFLCSIVLFVTSVQAQDDKKQKGQDIKQLLDSKEYIFKAQQVTPSRGGARQLTSEYDLRLLGDSLVAYLPYFGRAYSAPIDIKESGLQFTSTNFGYELSTRKKGWDVVMRPKDVSSIQQLVLMVSSSGRATLQVTSTNREPISFNGQVLSRY</sequence>
<feature type="chain" id="PRO_5008001465" description="DUF4251 domain-containing protein" evidence="1">
    <location>
        <begin position="28"/>
        <end position="164"/>
    </location>
</feature>
<dbReference type="AlphaFoldDB" id="A0A172U044"/>
<feature type="signal peptide" evidence="1">
    <location>
        <begin position="1"/>
        <end position="27"/>
    </location>
</feature>
<name>A0A172U044_9BACT</name>
<protein>
    <recommendedName>
        <fullName evidence="4">DUF4251 domain-containing protein</fullName>
    </recommendedName>
</protein>
<proteinExistence type="predicted"/>
<dbReference type="STRING" id="1492898.SY85_21880"/>
<dbReference type="KEGG" id="fla:SY85_21880"/>
<evidence type="ECO:0000313" key="2">
    <source>
        <dbReference type="EMBL" id="ANE52729.1"/>
    </source>
</evidence>
<dbReference type="OrthoDB" id="1097715at2"/>
<accession>A0A172U044</accession>